<protein>
    <submittedName>
        <fullName evidence="1">Uncharacterized protein</fullName>
    </submittedName>
</protein>
<gene>
    <name evidence="1" type="ORF">TPSB3V08_LOCUS9020</name>
</gene>
<dbReference type="AlphaFoldDB" id="A0A7R9DEU7"/>
<proteinExistence type="predicted"/>
<evidence type="ECO:0000313" key="1">
    <source>
        <dbReference type="EMBL" id="CAD7413445.1"/>
    </source>
</evidence>
<dbReference type="SUPFAM" id="SSF52087">
    <property type="entry name" value="CRAL/TRIO domain"/>
    <property type="match status" value="1"/>
</dbReference>
<dbReference type="Gene3D" id="1.20.5.1200">
    <property type="entry name" value="Alpha-tocopherol transfer"/>
    <property type="match status" value="1"/>
</dbReference>
<dbReference type="Gene3D" id="3.40.525.10">
    <property type="entry name" value="CRAL-TRIO lipid binding domain"/>
    <property type="match status" value="1"/>
</dbReference>
<name>A0A7R9DEU7_TIMPO</name>
<dbReference type="InterPro" id="IPR036865">
    <property type="entry name" value="CRAL-TRIO_dom_sf"/>
</dbReference>
<dbReference type="EMBL" id="OD006867">
    <property type="protein sequence ID" value="CAD7413445.1"/>
    <property type="molecule type" value="Genomic_DNA"/>
</dbReference>
<organism evidence="1">
    <name type="scientific">Timema poppense</name>
    <name type="common">Walking stick</name>
    <dbReference type="NCBI Taxonomy" id="170557"/>
    <lineage>
        <taxon>Eukaryota</taxon>
        <taxon>Metazoa</taxon>
        <taxon>Ecdysozoa</taxon>
        <taxon>Arthropoda</taxon>
        <taxon>Hexapoda</taxon>
        <taxon>Insecta</taxon>
        <taxon>Pterygota</taxon>
        <taxon>Neoptera</taxon>
        <taxon>Polyneoptera</taxon>
        <taxon>Phasmatodea</taxon>
        <taxon>Timematodea</taxon>
        <taxon>Timematoidea</taxon>
        <taxon>Timematidae</taxon>
        <taxon>Timema</taxon>
    </lineage>
</organism>
<sequence>MRPVVKTAVSIVYAHSAMLWRYPLSTGRLFVHGNNLSSLHEAVPRDVLPPELGGEGPPFSPLMWARQLMQYTTTSCKMDKATWLDQAQDCRNYSINCFISQRLISVVNAGTIPQNRLTTIQIDKIHDSIITPTARHVKNRRTYTN</sequence>
<reference evidence="1" key="1">
    <citation type="submission" date="2020-11" db="EMBL/GenBank/DDBJ databases">
        <authorList>
            <person name="Tran Van P."/>
        </authorList>
    </citation>
    <scope>NUCLEOTIDE SEQUENCE</scope>
</reference>
<accession>A0A7R9DEU7</accession>